<dbReference type="AlphaFoldDB" id="A0A5C5W9B4"/>
<dbReference type="Gene3D" id="3.40.50.2000">
    <property type="entry name" value="Glycogen Phosphorylase B"/>
    <property type="match status" value="2"/>
</dbReference>
<dbReference type="Proteomes" id="UP000318995">
    <property type="component" value="Unassembled WGS sequence"/>
</dbReference>
<dbReference type="InterPro" id="IPR001296">
    <property type="entry name" value="Glyco_trans_1"/>
</dbReference>
<dbReference type="OrthoDB" id="9795746at2"/>
<protein>
    <submittedName>
        <fullName evidence="3">2-deoxystreptamine glucosyltransferase</fullName>
        <ecNumber evidence="3">2.4.1.284</ecNumber>
    </submittedName>
</protein>
<accession>A0A5C5W9B4</accession>
<comment type="caution">
    <text evidence="3">The sequence shown here is derived from an EMBL/GenBank/DDBJ whole genome shotgun (WGS) entry which is preliminary data.</text>
</comment>
<sequence length="367" mass="38694">MKLGFMSTAVGWGGGERLLAQLIEGFCEVGAEPLLAVPAASELATWAQQQDVPTALLPGRGRGLAACLQIRRRFASAGLQAVILNDPHAITYGGVALTGLSVPRLGIRHTCYPVRSAWKHNRLVDHVVCVSAAAERECLIAGVDQRRLSVLYSGVKPAVVAPRAVEVARSAFLPDDGAKRVLAIGNLQAVKGYDTLLRATAEAYRQGDCWRVAIAGEGPERPHLEALAQELGIADRVQLLGFRADAAALLRSADVFVNASHSEGLSLVLIEAMQAGTPIVSTLVGGCREVLGATGSDVSPVASVFEPGDATGLAAAVERQLGDPEMLRERLAAGSQRAAEQFSVEGMIRGYAELIDHLTTTDRRVAA</sequence>
<dbReference type="EC" id="2.4.1.284" evidence="3"/>
<evidence type="ECO:0000313" key="3">
    <source>
        <dbReference type="EMBL" id="TWT46785.1"/>
    </source>
</evidence>
<keyword evidence="4" id="KW-1185">Reference proteome</keyword>
<feature type="domain" description="Glycosyltransferase subfamily 4-like N-terminal" evidence="2">
    <location>
        <begin position="12"/>
        <end position="157"/>
    </location>
</feature>
<dbReference type="SUPFAM" id="SSF53756">
    <property type="entry name" value="UDP-Glycosyltransferase/glycogen phosphorylase"/>
    <property type="match status" value="1"/>
</dbReference>
<dbReference type="PANTHER" id="PTHR12526:SF630">
    <property type="entry name" value="GLYCOSYLTRANSFERASE"/>
    <property type="match status" value="1"/>
</dbReference>
<name>A0A5C5W9B4_9BACT</name>
<dbReference type="EMBL" id="SJPH01000003">
    <property type="protein sequence ID" value="TWT46785.1"/>
    <property type="molecule type" value="Genomic_DNA"/>
</dbReference>
<evidence type="ECO:0000259" key="2">
    <source>
        <dbReference type="Pfam" id="PF13439"/>
    </source>
</evidence>
<evidence type="ECO:0000259" key="1">
    <source>
        <dbReference type="Pfam" id="PF00534"/>
    </source>
</evidence>
<dbReference type="Pfam" id="PF13439">
    <property type="entry name" value="Glyco_transf_4"/>
    <property type="match status" value="1"/>
</dbReference>
<evidence type="ECO:0000313" key="4">
    <source>
        <dbReference type="Proteomes" id="UP000318995"/>
    </source>
</evidence>
<keyword evidence="3" id="KW-0328">Glycosyltransferase</keyword>
<dbReference type="InterPro" id="IPR028098">
    <property type="entry name" value="Glyco_trans_4-like_N"/>
</dbReference>
<organism evidence="3 4">
    <name type="scientific">Botrimarina hoheduenensis</name>
    <dbReference type="NCBI Taxonomy" id="2528000"/>
    <lineage>
        <taxon>Bacteria</taxon>
        <taxon>Pseudomonadati</taxon>
        <taxon>Planctomycetota</taxon>
        <taxon>Planctomycetia</taxon>
        <taxon>Pirellulales</taxon>
        <taxon>Lacipirellulaceae</taxon>
        <taxon>Botrimarina</taxon>
    </lineage>
</organism>
<reference evidence="3 4" key="1">
    <citation type="submission" date="2019-02" db="EMBL/GenBank/DDBJ databases">
        <title>Deep-cultivation of Planctomycetes and their phenomic and genomic characterization uncovers novel biology.</title>
        <authorList>
            <person name="Wiegand S."/>
            <person name="Jogler M."/>
            <person name="Boedeker C."/>
            <person name="Pinto D."/>
            <person name="Vollmers J."/>
            <person name="Rivas-Marin E."/>
            <person name="Kohn T."/>
            <person name="Peeters S.H."/>
            <person name="Heuer A."/>
            <person name="Rast P."/>
            <person name="Oberbeckmann S."/>
            <person name="Bunk B."/>
            <person name="Jeske O."/>
            <person name="Meyerdierks A."/>
            <person name="Storesund J.E."/>
            <person name="Kallscheuer N."/>
            <person name="Luecker S."/>
            <person name="Lage O.M."/>
            <person name="Pohl T."/>
            <person name="Merkel B.J."/>
            <person name="Hornburger P."/>
            <person name="Mueller R.-W."/>
            <person name="Bruemmer F."/>
            <person name="Labrenz M."/>
            <person name="Spormann A.M."/>
            <person name="Op Den Camp H."/>
            <person name="Overmann J."/>
            <person name="Amann R."/>
            <person name="Jetten M.S.M."/>
            <person name="Mascher T."/>
            <person name="Medema M.H."/>
            <person name="Devos D.P."/>
            <person name="Kaster A.-K."/>
            <person name="Ovreas L."/>
            <person name="Rohde M."/>
            <person name="Galperin M.Y."/>
            <person name="Jogler C."/>
        </authorList>
    </citation>
    <scope>NUCLEOTIDE SEQUENCE [LARGE SCALE GENOMIC DNA]</scope>
    <source>
        <strain evidence="3 4">Pla111</strain>
    </source>
</reference>
<dbReference type="CDD" id="cd03811">
    <property type="entry name" value="GT4_GT28_WabH-like"/>
    <property type="match status" value="1"/>
</dbReference>
<dbReference type="Pfam" id="PF00534">
    <property type="entry name" value="Glycos_transf_1"/>
    <property type="match status" value="1"/>
</dbReference>
<proteinExistence type="predicted"/>
<keyword evidence="3" id="KW-0808">Transferase</keyword>
<feature type="domain" description="Glycosyl transferase family 1" evidence="1">
    <location>
        <begin position="171"/>
        <end position="331"/>
    </location>
</feature>
<gene>
    <name evidence="3" type="primary">kanF_1</name>
    <name evidence="3" type="ORF">Pla111_18860</name>
</gene>
<dbReference type="GO" id="GO:0102318">
    <property type="term" value="F:2-deoxystreptamine glucosyltransferase activity"/>
    <property type="evidence" value="ECO:0007669"/>
    <property type="project" value="UniProtKB-EC"/>
</dbReference>
<dbReference type="PANTHER" id="PTHR12526">
    <property type="entry name" value="GLYCOSYLTRANSFERASE"/>
    <property type="match status" value="1"/>
</dbReference>